<keyword evidence="4" id="KW-0547">Nucleotide-binding</keyword>
<dbReference type="PROSITE" id="PS50893">
    <property type="entry name" value="ABC_TRANSPORTER_2"/>
    <property type="match status" value="1"/>
</dbReference>
<dbReference type="PROSITE" id="PS00211">
    <property type="entry name" value="ABC_TRANSPORTER_1"/>
    <property type="match status" value="1"/>
</dbReference>
<dbReference type="STRING" id="1123367.GCA_000621305_03427"/>
<dbReference type="eggNOG" id="COG1116">
    <property type="taxonomic scope" value="Bacteria"/>
</dbReference>
<keyword evidence="3" id="KW-0472">Membrane</keyword>
<dbReference type="PANTHER" id="PTHR42788:SF13">
    <property type="entry name" value="ALIPHATIC SULFONATES IMPORT ATP-BINDING PROTEIN SSUB"/>
    <property type="match status" value="1"/>
</dbReference>
<dbReference type="SUPFAM" id="SSF52540">
    <property type="entry name" value="P-loop containing nucleoside triphosphate hydrolases"/>
    <property type="match status" value="1"/>
</dbReference>
<keyword evidence="5" id="KW-0067">ATP-binding</keyword>
<organism evidence="7 8">
    <name type="scientific">Thauera linaloolentis (strain DSM 12138 / JCM 21573 / CCUG 41526 / CIP 105981 / IAM 15112 / NBRC 102519 / 47Lol)</name>
    <dbReference type="NCBI Taxonomy" id="1123367"/>
    <lineage>
        <taxon>Bacteria</taxon>
        <taxon>Pseudomonadati</taxon>
        <taxon>Pseudomonadota</taxon>
        <taxon>Betaproteobacteria</taxon>
        <taxon>Rhodocyclales</taxon>
        <taxon>Zoogloeaceae</taxon>
        <taxon>Thauera</taxon>
    </lineage>
</organism>
<accession>N6YUX5</accession>
<evidence type="ECO:0000256" key="3">
    <source>
        <dbReference type="ARBA" id="ARBA00022475"/>
    </source>
</evidence>
<dbReference type="InterPro" id="IPR003439">
    <property type="entry name" value="ABC_transporter-like_ATP-bd"/>
</dbReference>
<dbReference type="Proteomes" id="UP000013232">
    <property type="component" value="Unassembled WGS sequence"/>
</dbReference>
<evidence type="ECO:0000313" key="7">
    <source>
        <dbReference type="EMBL" id="ENO85928.1"/>
    </source>
</evidence>
<dbReference type="GO" id="GO:0005524">
    <property type="term" value="F:ATP binding"/>
    <property type="evidence" value="ECO:0007669"/>
    <property type="project" value="UniProtKB-KW"/>
</dbReference>
<keyword evidence="8" id="KW-1185">Reference proteome</keyword>
<dbReference type="RefSeq" id="WP_004341551.1">
    <property type="nucleotide sequence ID" value="NZ_AMXE01000064.1"/>
</dbReference>
<keyword evidence="2" id="KW-0813">Transport</keyword>
<comment type="similarity">
    <text evidence="1">Belongs to the ABC transporter superfamily.</text>
</comment>
<evidence type="ECO:0000313" key="8">
    <source>
        <dbReference type="Proteomes" id="UP000013232"/>
    </source>
</evidence>
<evidence type="ECO:0000259" key="6">
    <source>
        <dbReference type="PROSITE" id="PS50893"/>
    </source>
</evidence>
<evidence type="ECO:0000256" key="2">
    <source>
        <dbReference type="ARBA" id="ARBA00022448"/>
    </source>
</evidence>
<dbReference type="AlphaFoldDB" id="N6YUX5"/>
<keyword evidence="3" id="KW-1003">Cell membrane</keyword>
<dbReference type="InterPro" id="IPR050166">
    <property type="entry name" value="ABC_transporter_ATP-bind"/>
</dbReference>
<dbReference type="InterPro" id="IPR027417">
    <property type="entry name" value="P-loop_NTPase"/>
</dbReference>
<proteinExistence type="inferred from homology"/>
<dbReference type="Gene3D" id="3.40.50.300">
    <property type="entry name" value="P-loop containing nucleotide triphosphate hydrolases"/>
    <property type="match status" value="1"/>
</dbReference>
<sequence length="262" mass="28263">MAAELSLEGVGFSYEDAAPILEKIDLEIPAGQFVCLLGASGSGKSTLLRLLAGLQFPDQGRLLQNGKPITGPGFDRGVVFQDYALFPWMTVVDNIAIAIGKAQPGTRKADCRAQAVDYLGKVGLESAVGQYPFELSGGMRQRAAIARALALRSPVLLMDEPFGALDPTNRARLQDLLTEAWETEATKKTIVFVTHDIDEALYLGDRVVVLGSTPGRLIADLPVPFARHRDRRSLFDSSGFHALRESIAETLAADTLRQLVAA</sequence>
<evidence type="ECO:0000256" key="4">
    <source>
        <dbReference type="ARBA" id="ARBA00022741"/>
    </source>
</evidence>
<dbReference type="SMART" id="SM00382">
    <property type="entry name" value="AAA"/>
    <property type="match status" value="1"/>
</dbReference>
<gene>
    <name evidence="7" type="ORF">C666_14370</name>
</gene>
<evidence type="ECO:0000256" key="1">
    <source>
        <dbReference type="ARBA" id="ARBA00005417"/>
    </source>
</evidence>
<comment type="caution">
    <text evidence="7">The sequence shown here is derived from an EMBL/GenBank/DDBJ whole genome shotgun (WGS) entry which is preliminary data.</text>
</comment>
<dbReference type="InterPro" id="IPR017871">
    <property type="entry name" value="ABC_transporter-like_CS"/>
</dbReference>
<dbReference type="EMBL" id="AMXE01000064">
    <property type="protein sequence ID" value="ENO85928.1"/>
    <property type="molecule type" value="Genomic_DNA"/>
</dbReference>
<dbReference type="OrthoDB" id="9783039at2"/>
<dbReference type="InterPro" id="IPR003593">
    <property type="entry name" value="AAA+_ATPase"/>
</dbReference>
<protein>
    <submittedName>
        <fullName evidence="7">Nitrate/sulfonate/bicarbonate ABC transporter ATPase</fullName>
    </submittedName>
</protein>
<feature type="domain" description="ABC transporter" evidence="6">
    <location>
        <begin position="5"/>
        <end position="237"/>
    </location>
</feature>
<dbReference type="Pfam" id="PF00005">
    <property type="entry name" value="ABC_tran"/>
    <property type="match status" value="1"/>
</dbReference>
<reference evidence="7 8" key="1">
    <citation type="submission" date="2012-09" db="EMBL/GenBank/DDBJ databases">
        <title>Draft Genome Sequences of 6 Strains from Genus Thauera.</title>
        <authorList>
            <person name="Liu B."/>
            <person name="Shapleigh J.P."/>
            <person name="Frostegard A.H."/>
        </authorList>
    </citation>
    <scope>NUCLEOTIDE SEQUENCE [LARGE SCALE GENOMIC DNA]</scope>
    <source>
        <strain evidence="8">47Lol / DSM 12138</strain>
    </source>
</reference>
<dbReference type="GO" id="GO:0016887">
    <property type="term" value="F:ATP hydrolysis activity"/>
    <property type="evidence" value="ECO:0007669"/>
    <property type="project" value="InterPro"/>
</dbReference>
<dbReference type="PANTHER" id="PTHR42788">
    <property type="entry name" value="TAURINE IMPORT ATP-BINDING PROTEIN-RELATED"/>
    <property type="match status" value="1"/>
</dbReference>
<evidence type="ECO:0000256" key="5">
    <source>
        <dbReference type="ARBA" id="ARBA00022840"/>
    </source>
</evidence>
<dbReference type="CDD" id="cd03293">
    <property type="entry name" value="ABC_NrtD_SsuB_transporters"/>
    <property type="match status" value="1"/>
</dbReference>
<name>N6YUX5_THAL4</name>